<dbReference type="KEGG" id="euz:DVS28_a2345"/>
<dbReference type="InterPro" id="IPR010099">
    <property type="entry name" value="SDR39U1"/>
</dbReference>
<dbReference type="Pfam" id="PF08338">
    <property type="entry name" value="DUF1731"/>
    <property type="match status" value="1"/>
</dbReference>
<evidence type="ECO:0000259" key="2">
    <source>
        <dbReference type="Pfam" id="PF01370"/>
    </source>
</evidence>
<dbReference type="PANTHER" id="PTHR11092:SF0">
    <property type="entry name" value="EPIMERASE FAMILY PROTEIN SDR39U1"/>
    <property type="match status" value="1"/>
</dbReference>
<evidence type="ECO:0000259" key="3">
    <source>
        <dbReference type="Pfam" id="PF08338"/>
    </source>
</evidence>
<organism evidence="4 5">
    <name type="scientific">Euzebya pacifica</name>
    <dbReference type="NCBI Taxonomy" id="1608957"/>
    <lineage>
        <taxon>Bacteria</taxon>
        <taxon>Bacillati</taxon>
        <taxon>Actinomycetota</taxon>
        <taxon>Nitriliruptoria</taxon>
        <taxon>Euzebyales</taxon>
    </lineage>
</organism>
<dbReference type="InterPro" id="IPR013549">
    <property type="entry name" value="DUF1731"/>
</dbReference>
<keyword evidence="4" id="KW-0132">Cell division</keyword>
<evidence type="ECO:0000313" key="4">
    <source>
        <dbReference type="EMBL" id="AXV07027.1"/>
    </source>
</evidence>
<reference evidence="4 5" key="1">
    <citation type="submission" date="2018-09" db="EMBL/GenBank/DDBJ databases">
        <title>Complete genome sequence of Euzebya sp. DY32-46 isolated from seawater of Pacific Ocean.</title>
        <authorList>
            <person name="Xu L."/>
            <person name="Wu Y.-H."/>
            <person name="Xu X.-W."/>
        </authorList>
    </citation>
    <scope>NUCLEOTIDE SEQUENCE [LARGE SCALE GENOMIC DNA]</scope>
    <source>
        <strain evidence="4 5">DY32-46</strain>
    </source>
</reference>
<accession>A0A346XXT0</accession>
<feature type="domain" description="NAD-dependent epimerase/dehydratase" evidence="2">
    <location>
        <begin position="3"/>
        <end position="219"/>
    </location>
</feature>
<evidence type="ECO:0000256" key="1">
    <source>
        <dbReference type="ARBA" id="ARBA00009353"/>
    </source>
</evidence>
<sequence length="296" mass="31740">MKIAMTGSSGLIGSRLSADLLADGHQVVPMVRRHANAGEIRWRPEGPLDPSALRGVDAVIHLAGESIGAGRWTDKQKQRIMESRRQGTTTIAEAVAKADGGPRVLISASAVGLYGNRGDEVITEKTPPGDDFLAEVVKVWEESAEPARDAGVRVVHPRFGIVLDPSGGALQKMLPLFKLGAGGRFGSGEQWWPWVAIDDVSGAVRWALSNDDANDAYNVTAPHPTTNAEFTEVLADVLNRPAFLPVPAFGPKLLLGELADALLFHSQRVEPVRLLADGYEFAFPDLGPALRHVLGR</sequence>
<dbReference type="Pfam" id="PF01370">
    <property type="entry name" value="Epimerase"/>
    <property type="match status" value="1"/>
</dbReference>
<dbReference type="CDD" id="cd05242">
    <property type="entry name" value="SDR_a8"/>
    <property type="match status" value="1"/>
</dbReference>
<dbReference type="Gene3D" id="3.40.50.720">
    <property type="entry name" value="NAD(P)-binding Rossmann-like Domain"/>
    <property type="match status" value="1"/>
</dbReference>
<evidence type="ECO:0000313" key="5">
    <source>
        <dbReference type="Proteomes" id="UP000264006"/>
    </source>
</evidence>
<feature type="domain" description="DUF1731" evidence="3">
    <location>
        <begin position="246"/>
        <end position="293"/>
    </location>
</feature>
<dbReference type="RefSeq" id="WP_114591588.1">
    <property type="nucleotide sequence ID" value="NZ_CP031165.1"/>
</dbReference>
<dbReference type="AlphaFoldDB" id="A0A346XXT0"/>
<name>A0A346XXT0_9ACTN</name>
<dbReference type="SUPFAM" id="SSF51735">
    <property type="entry name" value="NAD(P)-binding Rossmann-fold domains"/>
    <property type="match status" value="1"/>
</dbReference>
<dbReference type="InterPro" id="IPR001509">
    <property type="entry name" value="Epimerase_deHydtase"/>
</dbReference>
<protein>
    <submittedName>
        <fullName evidence="4">Cell division inhibitor</fullName>
    </submittedName>
</protein>
<gene>
    <name evidence="4" type="ORF">DVS28_a2345</name>
</gene>
<dbReference type="InterPro" id="IPR036291">
    <property type="entry name" value="NAD(P)-bd_dom_sf"/>
</dbReference>
<keyword evidence="5" id="KW-1185">Reference proteome</keyword>
<keyword evidence="4" id="KW-0131">Cell cycle</keyword>
<dbReference type="Proteomes" id="UP000264006">
    <property type="component" value="Chromosome"/>
</dbReference>
<dbReference type="EMBL" id="CP031165">
    <property type="protein sequence ID" value="AXV07027.1"/>
    <property type="molecule type" value="Genomic_DNA"/>
</dbReference>
<dbReference type="OrthoDB" id="9801773at2"/>
<dbReference type="PANTHER" id="PTHR11092">
    <property type="entry name" value="SUGAR NUCLEOTIDE EPIMERASE RELATED"/>
    <property type="match status" value="1"/>
</dbReference>
<proteinExistence type="inferred from homology"/>
<dbReference type="NCBIfam" id="TIGR01777">
    <property type="entry name" value="yfcH"/>
    <property type="match status" value="1"/>
</dbReference>
<comment type="similarity">
    <text evidence="1">Belongs to the NAD(P)-dependent epimerase/dehydratase family. SDR39U1 subfamily.</text>
</comment>
<dbReference type="GO" id="GO:0051301">
    <property type="term" value="P:cell division"/>
    <property type="evidence" value="ECO:0007669"/>
    <property type="project" value="UniProtKB-KW"/>
</dbReference>